<evidence type="ECO:0000256" key="6">
    <source>
        <dbReference type="SAM" id="SignalP"/>
    </source>
</evidence>
<sequence>MRVSCLILIFLAVHGQSEEGFDQSSIYYTEPTFVNVSNSNSNGGLTELYGGRIVRGQRLLERSKSPYLVREDLFVEREGELVIEPGVEIRFGPMIGITVHGIITAKGDPQAPILLTAAEANNQIHPVESPLSIRLVDGPAPFEGRLELFHRGEWRAVCTNSRNWTRADLETACRQLGFQGGRWSSWMDRQWPAKPRLLYEQPGCRGTESTLTSCEKWSERQLGGGVCGKISTESNETDLTHAGTGREYNVTAAIDVEGVPPQMESISVLHAAFTGINVTTPNAPVVINNCTVQSNRGYGIYVNSSSGMTHINECSVLDNGADGIKYVHFDERTEDKLDRTEVFDLCTFPTTASQTFPVIISMEQSKYAPNIKRCPQHIFTRPGHVLTMHFLQMRADRNNSALIEVYDGLGDAEKLLATVRVKNGTLPQSVTTTRQNLYVKFIAEPRTNTIVFVRLSSGYSKFPKNS</sequence>
<evidence type="ECO:0000256" key="4">
    <source>
        <dbReference type="ARBA" id="ARBA00023180"/>
    </source>
</evidence>
<evidence type="ECO:0000256" key="5">
    <source>
        <dbReference type="PROSITE-ProRule" id="PRU00196"/>
    </source>
</evidence>
<feature type="domain" description="SRCR" evidence="7">
    <location>
        <begin position="133"/>
        <end position="242"/>
    </location>
</feature>
<dbReference type="InterPro" id="IPR011050">
    <property type="entry name" value="Pectin_lyase_fold/virulence"/>
</dbReference>
<dbReference type="Gene3D" id="3.10.250.10">
    <property type="entry name" value="SRCR-like domain"/>
    <property type="match status" value="1"/>
</dbReference>
<evidence type="ECO:0000256" key="2">
    <source>
        <dbReference type="ARBA" id="ARBA00022737"/>
    </source>
</evidence>
<keyword evidence="9" id="KW-1185">Reference proteome</keyword>
<dbReference type="Gene3D" id="2.160.20.10">
    <property type="entry name" value="Single-stranded right-handed beta-helix, Pectin lyase-like"/>
    <property type="match status" value="1"/>
</dbReference>
<dbReference type="SUPFAM" id="SSF49854">
    <property type="entry name" value="Spermadhesin, CUB domain"/>
    <property type="match status" value="1"/>
</dbReference>
<evidence type="ECO:0000313" key="8">
    <source>
        <dbReference type="EMBL" id="KOC70028.1"/>
    </source>
</evidence>
<keyword evidence="1 6" id="KW-0732">Signal</keyword>
<dbReference type="GO" id="GO:0045217">
    <property type="term" value="P:cell-cell junction maintenance"/>
    <property type="evidence" value="ECO:0007669"/>
    <property type="project" value="TreeGrafter"/>
</dbReference>
<keyword evidence="2" id="KW-0677">Repeat</keyword>
<dbReference type="EMBL" id="KQ414596">
    <property type="protein sequence ID" value="KOC70028.1"/>
    <property type="molecule type" value="Genomic_DNA"/>
</dbReference>
<evidence type="ECO:0000259" key="7">
    <source>
        <dbReference type="PROSITE" id="PS50287"/>
    </source>
</evidence>
<accession>A0A0L7RGS3</accession>
<dbReference type="SUPFAM" id="SSF56487">
    <property type="entry name" value="SRCR-like"/>
    <property type="match status" value="1"/>
</dbReference>
<dbReference type="AlphaFoldDB" id="A0A0L7RGS3"/>
<dbReference type="InterPro" id="IPR039448">
    <property type="entry name" value="Beta_helix"/>
</dbReference>
<dbReference type="InterPro" id="IPR053243">
    <property type="entry name" value="SJ_maturation_regulator"/>
</dbReference>
<name>A0A0L7RGS3_9HYME</name>
<comment type="caution">
    <text evidence="5">Lacks conserved residue(s) required for the propagation of feature annotation.</text>
</comment>
<dbReference type="InterPro" id="IPR012334">
    <property type="entry name" value="Pectin_lyas_fold"/>
</dbReference>
<dbReference type="PANTHER" id="PTHR47653:SF1">
    <property type="entry name" value="DELETED IN MALIGNANT BRAIN TUMORS 1 PROTEIN"/>
    <property type="match status" value="1"/>
</dbReference>
<dbReference type="PROSITE" id="PS50287">
    <property type="entry name" value="SRCR_2"/>
    <property type="match status" value="1"/>
</dbReference>
<dbReference type="Pfam" id="PF13229">
    <property type="entry name" value="Beta_helix"/>
    <property type="match status" value="1"/>
</dbReference>
<dbReference type="Proteomes" id="UP000053825">
    <property type="component" value="Unassembled WGS sequence"/>
</dbReference>
<feature type="disulfide bond" evidence="5">
    <location>
        <begin position="204"/>
        <end position="214"/>
    </location>
</feature>
<dbReference type="GO" id="GO:0016020">
    <property type="term" value="C:membrane"/>
    <property type="evidence" value="ECO:0007669"/>
    <property type="project" value="InterPro"/>
</dbReference>
<dbReference type="PRINTS" id="PR00258">
    <property type="entry name" value="SPERACTRCPTR"/>
</dbReference>
<dbReference type="InterPro" id="IPR001190">
    <property type="entry name" value="SRCR"/>
</dbReference>
<gene>
    <name evidence="8" type="ORF">WH47_08289</name>
</gene>
<evidence type="ECO:0000313" key="9">
    <source>
        <dbReference type="Proteomes" id="UP000053825"/>
    </source>
</evidence>
<feature type="signal peptide" evidence="6">
    <location>
        <begin position="1"/>
        <end position="17"/>
    </location>
</feature>
<evidence type="ECO:0000256" key="1">
    <source>
        <dbReference type="ARBA" id="ARBA00022729"/>
    </source>
</evidence>
<reference evidence="8 9" key="1">
    <citation type="submission" date="2015-07" db="EMBL/GenBank/DDBJ databases">
        <title>The genome of Habropoda laboriosa.</title>
        <authorList>
            <person name="Pan H."/>
            <person name="Kapheim K."/>
        </authorList>
    </citation>
    <scope>NUCLEOTIDE SEQUENCE [LARGE SCALE GENOMIC DNA]</scope>
    <source>
        <strain evidence="8">0110345459</strain>
    </source>
</reference>
<dbReference type="Pfam" id="PF00530">
    <property type="entry name" value="SRCR"/>
    <property type="match status" value="1"/>
</dbReference>
<dbReference type="OrthoDB" id="536948at2759"/>
<organism evidence="8 9">
    <name type="scientific">Habropoda laboriosa</name>
    <dbReference type="NCBI Taxonomy" id="597456"/>
    <lineage>
        <taxon>Eukaryota</taxon>
        <taxon>Metazoa</taxon>
        <taxon>Ecdysozoa</taxon>
        <taxon>Arthropoda</taxon>
        <taxon>Hexapoda</taxon>
        <taxon>Insecta</taxon>
        <taxon>Pterygota</taxon>
        <taxon>Neoptera</taxon>
        <taxon>Endopterygota</taxon>
        <taxon>Hymenoptera</taxon>
        <taxon>Apocrita</taxon>
        <taxon>Aculeata</taxon>
        <taxon>Apoidea</taxon>
        <taxon>Anthophila</taxon>
        <taxon>Apidae</taxon>
        <taxon>Habropoda</taxon>
    </lineage>
</organism>
<dbReference type="SMART" id="SM00202">
    <property type="entry name" value="SR"/>
    <property type="match status" value="1"/>
</dbReference>
<dbReference type="PANTHER" id="PTHR47653">
    <property type="entry name" value="PROTEIN BARK BEETLE"/>
    <property type="match status" value="1"/>
</dbReference>
<proteinExistence type="predicted"/>
<keyword evidence="3 5" id="KW-1015">Disulfide bond</keyword>
<dbReference type="Gene3D" id="2.60.120.290">
    <property type="entry name" value="Spermadhesin, CUB domain"/>
    <property type="match status" value="1"/>
</dbReference>
<feature type="chain" id="PRO_5005575339" evidence="6">
    <location>
        <begin position="18"/>
        <end position="466"/>
    </location>
</feature>
<keyword evidence="4" id="KW-0325">Glycoprotein</keyword>
<protein>
    <submittedName>
        <fullName evidence="8">Galectin-3-binding protein</fullName>
    </submittedName>
</protein>
<dbReference type="InterPro" id="IPR035914">
    <property type="entry name" value="Sperma_CUB_dom_sf"/>
</dbReference>
<dbReference type="SUPFAM" id="SSF51126">
    <property type="entry name" value="Pectin lyase-like"/>
    <property type="match status" value="1"/>
</dbReference>
<evidence type="ECO:0000256" key="3">
    <source>
        <dbReference type="ARBA" id="ARBA00023157"/>
    </source>
</evidence>
<dbReference type="InterPro" id="IPR036772">
    <property type="entry name" value="SRCR-like_dom_sf"/>
</dbReference>